<dbReference type="Pfam" id="PF02667">
    <property type="entry name" value="SCFA_trans"/>
    <property type="match status" value="1"/>
</dbReference>
<feature type="transmembrane region" description="Helical" evidence="1">
    <location>
        <begin position="377"/>
        <end position="398"/>
    </location>
</feature>
<feature type="transmembrane region" description="Helical" evidence="1">
    <location>
        <begin position="99"/>
        <end position="118"/>
    </location>
</feature>
<comment type="caution">
    <text evidence="2">The sequence shown here is derived from an EMBL/GenBank/DDBJ whole genome shotgun (WGS) entry which is preliminary data.</text>
</comment>
<keyword evidence="1" id="KW-0472">Membrane</keyword>
<dbReference type="PANTHER" id="PTHR41983:SF2">
    <property type="entry name" value="SHORT-CHAIN FATTY ACID TRANSPORTER-RELATED"/>
    <property type="match status" value="1"/>
</dbReference>
<name>A0ABM9ZRT4_9BACT</name>
<feature type="transmembrane region" description="Helical" evidence="1">
    <location>
        <begin position="349"/>
        <end position="370"/>
    </location>
</feature>
<feature type="transmembrane region" description="Helical" evidence="1">
    <location>
        <begin position="61"/>
        <end position="79"/>
    </location>
</feature>
<feature type="transmembrane region" description="Helical" evidence="1">
    <location>
        <begin position="291"/>
        <end position="311"/>
    </location>
</feature>
<evidence type="ECO:0000313" key="3">
    <source>
        <dbReference type="Proteomes" id="UP000006462"/>
    </source>
</evidence>
<accession>A0ABM9ZRT4</accession>
<feature type="transmembrane region" description="Helical" evidence="1">
    <location>
        <begin position="139"/>
        <end position="165"/>
    </location>
</feature>
<dbReference type="PANTHER" id="PTHR41983">
    <property type="entry name" value="SHORT-CHAIN FATTY ACID TRANSPORTER-RELATED"/>
    <property type="match status" value="1"/>
</dbReference>
<sequence>MFCSLIFLRAPRDSLHRHVLNKIRKGGTAMSHENSAAKSGTFVTRMGNVMLRWSLKYMPDASIFAVVLTFIAFILGITLTDQGPMQMIQNWYKGLWELLGFSMQMSLIVITGSCVANAPLVKRWIDGLAGIPNSGRSAAFLVTFVSVVVSFVHWGLSLIVGAILAKELARNLRLKHIPFEYGLLAAGAYVGQMTWQGMLSSSVGLFIAMPGHVLEKTMGIVPMSQFMLNPMNIAVTVALAIFPAVFAAMLQPKNPDEFMSLDENAVRAIEKEDLKVKSRPENPTVGDVLNYSPLISLALCAMGFVYIFWAFSRKGLGALDFNMLNALFLFVGILLYGNIANYVQAVKDTTAGVAGIIFQFPLYAGIMGIVKYSGLVLILANGIAAISTKGTFYLWTFLSSSLVNMFVPSGGGQWAVQGPIAIESAKLMGADLVKTSLMVGYGNTWTNMAQPFWAIALLGITGLEAKHIMGYSMAIMLLSGFIFVLAAVLPF</sequence>
<feature type="transmembrane region" description="Helical" evidence="1">
    <location>
        <begin position="226"/>
        <end position="250"/>
    </location>
</feature>
<dbReference type="InterPro" id="IPR006160">
    <property type="entry name" value="SCFA_transpt_AtoE"/>
</dbReference>
<keyword evidence="3" id="KW-1185">Reference proteome</keyword>
<evidence type="ECO:0000313" key="2">
    <source>
        <dbReference type="EMBL" id="EFB89642.1"/>
    </source>
</evidence>
<dbReference type="Proteomes" id="UP000006462">
    <property type="component" value="Unassembled WGS sequence"/>
</dbReference>
<reference evidence="2 3" key="1">
    <citation type="submission" date="2009-12" db="EMBL/GenBank/DDBJ databases">
        <authorList>
            <person name="Shrivastava S."/>
            <person name="Madupu R."/>
            <person name="Durkin A.S."/>
            <person name="Torralba M."/>
            <person name="Methe B."/>
            <person name="Sutton G.G."/>
            <person name="Strausberg R.L."/>
            <person name="Nelson K.E."/>
        </authorList>
    </citation>
    <scope>NUCLEOTIDE SEQUENCE [LARGE SCALE GENOMIC DNA]</scope>
    <source>
        <strain evidence="2 3">W5455</strain>
    </source>
</reference>
<proteinExistence type="predicted"/>
<protein>
    <submittedName>
        <fullName evidence="2">TIGR00366 family protein</fullName>
    </submittedName>
</protein>
<evidence type="ECO:0000256" key="1">
    <source>
        <dbReference type="SAM" id="Phobius"/>
    </source>
</evidence>
<dbReference type="EMBL" id="ADFP01000124">
    <property type="protein sequence ID" value="EFB89642.1"/>
    <property type="molecule type" value="Genomic_DNA"/>
</dbReference>
<organism evidence="2 3">
    <name type="scientific">Pyramidobacter piscolens W5455</name>
    <dbReference type="NCBI Taxonomy" id="352165"/>
    <lineage>
        <taxon>Bacteria</taxon>
        <taxon>Thermotogati</taxon>
        <taxon>Synergistota</taxon>
        <taxon>Synergistia</taxon>
        <taxon>Synergistales</taxon>
        <taxon>Dethiosulfovibrionaceae</taxon>
        <taxon>Pyramidobacter</taxon>
    </lineage>
</organism>
<feature type="transmembrane region" description="Helical" evidence="1">
    <location>
        <begin position="468"/>
        <end position="489"/>
    </location>
</feature>
<feature type="transmembrane region" description="Helical" evidence="1">
    <location>
        <begin position="323"/>
        <end position="343"/>
    </location>
</feature>
<keyword evidence="1" id="KW-1133">Transmembrane helix</keyword>
<gene>
    <name evidence="2" type="ORF">HMPREF7215_1018</name>
</gene>
<keyword evidence="1" id="KW-0812">Transmembrane</keyword>
<feature type="transmembrane region" description="Helical" evidence="1">
    <location>
        <begin position="193"/>
        <end position="214"/>
    </location>
</feature>